<dbReference type="SUPFAM" id="SSF101912">
    <property type="entry name" value="Sema domain"/>
    <property type="match status" value="1"/>
</dbReference>
<dbReference type="OrthoDB" id="9934005at2759"/>
<dbReference type="InterPro" id="IPR015943">
    <property type="entry name" value="WD40/YVTN_repeat-like_dom_sf"/>
</dbReference>
<dbReference type="InterPro" id="IPR001627">
    <property type="entry name" value="Semap_dom"/>
</dbReference>
<keyword evidence="6" id="KW-1185">Reference proteome</keyword>
<reference evidence="4" key="1">
    <citation type="submission" date="2020-10" db="EMBL/GenBank/DDBJ databases">
        <title>Feather gene expression reveals the developmental basis of iridescence in African starlings.</title>
        <authorList>
            <person name="Rubenstein D.R."/>
        </authorList>
    </citation>
    <scope>NUCLEOTIDE SEQUENCE</scope>
    <source>
        <strain evidence="4">SS15</strain>
        <tissue evidence="4">Liver</tissue>
    </source>
</reference>
<keyword evidence="1" id="KW-0325">Glycoprotein</keyword>
<dbReference type="EMBL" id="JADDUC020000010">
    <property type="protein sequence ID" value="KAI1236248.1"/>
    <property type="molecule type" value="Genomic_DNA"/>
</dbReference>
<evidence type="ECO:0000313" key="6">
    <source>
        <dbReference type="Proteomes" id="UP000618051"/>
    </source>
</evidence>
<dbReference type="EMBL" id="JADDUC010000052">
    <property type="protein sequence ID" value="KAG0121133.1"/>
    <property type="molecule type" value="Genomic_DNA"/>
</dbReference>
<name>A0A835NTL9_9PASS</name>
<dbReference type="PROSITE" id="PS51004">
    <property type="entry name" value="SEMA"/>
    <property type="match status" value="1"/>
</dbReference>
<evidence type="ECO:0000256" key="2">
    <source>
        <dbReference type="PROSITE-ProRule" id="PRU00352"/>
    </source>
</evidence>
<dbReference type="Proteomes" id="UP000618051">
    <property type="component" value="Unassembled WGS sequence"/>
</dbReference>
<dbReference type="AlphaFoldDB" id="A0A835NTL9"/>
<dbReference type="Gene3D" id="2.130.10.10">
    <property type="entry name" value="YVTN repeat-like/Quinoprotein amine dehydrogenase"/>
    <property type="match status" value="1"/>
</dbReference>
<evidence type="ECO:0000259" key="3">
    <source>
        <dbReference type="PROSITE" id="PS51004"/>
    </source>
</evidence>
<comment type="caution">
    <text evidence="4">The sequence shown here is derived from an EMBL/GenBank/DDBJ whole genome shotgun (WGS) entry which is preliminary data.</text>
</comment>
<protein>
    <recommendedName>
        <fullName evidence="3">Sema domain-containing protein</fullName>
    </recommendedName>
</protein>
<reference evidence="5 6" key="2">
    <citation type="journal article" date="2021" name="J. Hered.">
        <title>Feather Gene Expression Elucidates the Developmental Basis of Plumage Iridescence in African Starlings.</title>
        <authorList>
            <person name="Rubenstein D.R."/>
            <person name="Corvelo A."/>
            <person name="MacManes M.D."/>
            <person name="Maia R."/>
            <person name="Narzisi G."/>
            <person name="Rousaki A."/>
            <person name="Vandenabeele P."/>
            <person name="Shawkey M.D."/>
            <person name="Solomon J."/>
        </authorList>
    </citation>
    <scope>NUCLEOTIDE SEQUENCE [LARGE SCALE GENOMIC DNA]</scope>
    <source>
        <strain evidence="5">SS15</strain>
    </source>
</reference>
<evidence type="ECO:0000256" key="1">
    <source>
        <dbReference type="ARBA" id="ARBA00023180"/>
    </source>
</evidence>
<dbReference type="InterPro" id="IPR036352">
    <property type="entry name" value="Semap_dom_sf"/>
</dbReference>
<comment type="caution">
    <text evidence="2">Lacks conserved residue(s) required for the propagation of feature annotation.</text>
</comment>
<gene>
    <name evidence="5" type="ORF">IHE44_0001528</name>
    <name evidence="4" type="ORF">IHE44_011299</name>
</gene>
<organism evidence="4">
    <name type="scientific">Lamprotornis superbus</name>
    <dbReference type="NCBI Taxonomy" id="245042"/>
    <lineage>
        <taxon>Eukaryota</taxon>
        <taxon>Metazoa</taxon>
        <taxon>Chordata</taxon>
        <taxon>Craniata</taxon>
        <taxon>Vertebrata</taxon>
        <taxon>Euteleostomi</taxon>
        <taxon>Archelosauria</taxon>
        <taxon>Archosauria</taxon>
        <taxon>Dinosauria</taxon>
        <taxon>Saurischia</taxon>
        <taxon>Theropoda</taxon>
        <taxon>Coelurosauria</taxon>
        <taxon>Aves</taxon>
        <taxon>Neognathae</taxon>
        <taxon>Neoaves</taxon>
        <taxon>Telluraves</taxon>
        <taxon>Australaves</taxon>
        <taxon>Passeriformes</taxon>
        <taxon>Sturnidae</taxon>
        <taxon>Lamprotornis</taxon>
    </lineage>
</organism>
<evidence type="ECO:0000313" key="4">
    <source>
        <dbReference type="EMBL" id="KAG0121133.1"/>
    </source>
</evidence>
<accession>A0A835NTL9</accession>
<feature type="domain" description="Sema" evidence="3">
    <location>
        <begin position="14"/>
        <end position="111"/>
    </location>
</feature>
<proteinExistence type="predicted"/>
<sequence length="111" mass="11713">MAWLALCLPQGPPQPPVPFAELSGVRRFNAHTLNYSTLLLEDDRGILYVGARGAIFALNSSDVADGSHHTVSPASGCCLSSPVPHCPIPVQVVATLSLLNLPLTVSGLAWR</sequence>
<reference evidence="5" key="3">
    <citation type="submission" date="2022-01" db="EMBL/GenBank/DDBJ databases">
        <authorList>
            <person name="Rubenstein D.R."/>
        </authorList>
    </citation>
    <scope>NUCLEOTIDE SEQUENCE</scope>
    <source>
        <strain evidence="5">SS15</strain>
        <tissue evidence="5">Liver</tissue>
    </source>
</reference>
<evidence type="ECO:0000313" key="5">
    <source>
        <dbReference type="EMBL" id="KAI1236248.1"/>
    </source>
</evidence>